<proteinExistence type="predicted"/>
<reference evidence="2" key="1">
    <citation type="submission" date="2016-11" db="UniProtKB">
        <authorList>
            <consortium name="WormBaseParasite"/>
        </authorList>
    </citation>
    <scope>IDENTIFICATION</scope>
</reference>
<keyword evidence="1" id="KW-1185">Reference proteome</keyword>
<name>A0A1I7YGV7_9BILA</name>
<evidence type="ECO:0000313" key="2">
    <source>
        <dbReference type="WBParaSite" id="L893_g16174.t1"/>
    </source>
</evidence>
<sequence>MHFWCDAYGLDNFFEQFDVFGELAPAELNNTWLLKHDGLYRVKGKENKRFSTWWKGGNSSLAATPRLAEMNEGVHVQISASNVFL</sequence>
<dbReference type="AlphaFoldDB" id="A0A1I7YGV7"/>
<protein>
    <submittedName>
        <fullName evidence="2">Fibrinogen C-terminal domain-containing protein</fullName>
    </submittedName>
</protein>
<evidence type="ECO:0000313" key="1">
    <source>
        <dbReference type="Proteomes" id="UP000095287"/>
    </source>
</evidence>
<organism evidence="1 2">
    <name type="scientific">Steinernema glaseri</name>
    <dbReference type="NCBI Taxonomy" id="37863"/>
    <lineage>
        <taxon>Eukaryota</taxon>
        <taxon>Metazoa</taxon>
        <taxon>Ecdysozoa</taxon>
        <taxon>Nematoda</taxon>
        <taxon>Chromadorea</taxon>
        <taxon>Rhabditida</taxon>
        <taxon>Tylenchina</taxon>
        <taxon>Panagrolaimomorpha</taxon>
        <taxon>Strongyloidoidea</taxon>
        <taxon>Steinernematidae</taxon>
        <taxon>Steinernema</taxon>
    </lineage>
</organism>
<accession>A0A1I7YGV7</accession>
<dbReference type="WBParaSite" id="L893_g16174.t1">
    <property type="protein sequence ID" value="L893_g16174.t1"/>
    <property type="gene ID" value="L893_g16174"/>
</dbReference>
<dbReference type="Proteomes" id="UP000095287">
    <property type="component" value="Unplaced"/>
</dbReference>